<gene>
    <name evidence="7" type="ORF">HF521_013366</name>
</gene>
<dbReference type="InterPro" id="IPR043136">
    <property type="entry name" value="B30.2/SPRY_sf"/>
</dbReference>
<evidence type="ECO:0000259" key="5">
    <source>
        <dbReference type="PROSITE" id="PS50119"/>
    </source>
</evidence>
<keyword evidence="8" id="KW-1185">Reference proteome</keyword>
<organism evidence="7 8">
    <name type="scientific">Silurus meridionalis</name>
    <name type="common">Southern catfish</name>
    <name type="synonym">Silurus soldatovi meridionalis</name>
    <dbReference type="NCBI Taxonomy" id="175797"/>
    <lineage>
        <taxon>Eukaryota</taxon>
        <taxon>Metazoa</taxon>
        <taxon>Chordata</taxon>
        <taxon>Craniata</taxon>
        <taxon>Vertebrata</taxon>
        <taxon>Euteleostomi</taxon>
        <taxon>Actinopterygii</taxon>
        <taxon>Neopterygii</taxon>
        <taxon>Teleostei</taxon>
        <taxon>Ostariophysi</taxon>
        <taxon>Siluriformes</taxon>
        <taxon>Siluridae</taxon>
        <taxon>Silurus</taxon>
    </lineage>
</organism>
<keyword evidence="1 3" id="KW-0479">Metal-binding</keyword>
<dbReference type="Pfam" id="PF13765">
    <property type="entry name" value="PRY"/>
    <property type="match status" value="1"/>
</dbReference>
<keyword evidence="4" id="KW-0175">Coiled coil</keyword>
<comment type="caution">
    <text evidence="7">The sequence shown here is derived from an EMBL/GenBank/DDBJ whole genome shotgun (WGS) entry which is preliminary data.</text>
</comment>
<dbReference type="GO" id="GO:0008270">
    <property type="term" value="F:zinc ion binding"/>
    <property type="evidence" value="ECO:0007669"/>
    <property type="project" value="UniProtKB-KW"/>
</dbReference>
<feature type="domain" description="B30.2/SPRY" evidence="6">
    <location>
        <begin position="270"/>
        <end position="462"/>
    </location>
</feature>
<dbReference type="InterPro" id="IPR050143">
    <property type="entry name" value="TRIM/RBCC"/>
</dbReference>
<keyword evidence="2" id="KW-0862">Zinc</keyword>
<dbReference type="InterPro" id="IPR006574">
    <property type="entry name" value="PRY"/>
</dbReference>
<evidence type="ECO:0000259" key="6">
    <source>
        <dbReference type="PROSITE" id="PS50188"/>
    </source>
</evidence>
<dbReference type="AlphaFoldDB" id="A0A8T0ABA6"/>
<dbReference type="SUPFAM" id="SSF49899">
    <property type="entry name" value="Concanavalin A-like lectins/glucanases"/>
    <property type="match status" value="1"/>
</dbReference>
<dbReference type="EMBL" id="JABFDY010000025">
    <property type="protein sequence ID" value="KAF7688559.1"/>
    <property type="molecule type" value="Genomic_DNA"/>
</dbReference>
<evidence type="ECO:0008006" key="9">
    <source>
        <dbReference type="Google" id="ProtNLM"/>
    </source>
</evidence>
<dbReference type="SMART" id="SM00589">
    <property type="entry name" value="PRY"/>
    <property type="match status" value="1"/>
</dbReference>
<keyword evidence="1 3" id="KW-0863">Zinc-finger</keyword>
<evidence type="ECO:0000313" key="7">
    <source>
        <dbReference type="EMBL" id="KAF7688559.1"/>
    </source>
</evidence>
<proteinExistence type="predicted"/>
<dbReference type="Gene3D" id="2.60.120.920">
    <property type="match status" value="1"/>
</dbReference>
<dbReference type="Pfam" id="PF00643">
    <property type="entry name" value="zf-B_box"/>
    <property type="match status" value="1"/>
</dbReference>
<dbReference type="PRINTS" id="PR01407">
    <property type="entry name" value="BUTYPHLNCDUF"/>
</dbReference>
<evidence type="ECO:0000256" key="2">
    <source>
        <dbReference type="ARBA" id="ARBA00022833"/>
    </source>
</evidence>
<dbReference type="PROSITE" id="PS50119">
    <property type="entry name" value="ZF_BBOX"/>
    <property type="match status" value="1"/>
</dbReference>
<dbReference type="OrthoDB" id="9875313at2759"/>
<sequence length="462" mass="51827">MSGDYGLCDLSVVSLRDNEHEPDYGIQLNPDGHANATDLRARIHEDSRLAIFENKFGYTNGKKSMGSSTDASSTTGGRTVCPEHEEDVDWYCRTEGRPVCPKCVDQGACRNHRVIQLQLRATSVRNQLVDICEKMQLQALQIERFINNTLTAKEKALQTEASSARERVVAQVNAVREALDEEEQRLLEAVQREEERIEQCLLTQRAHWTKALDTLTHARTSLVHTLTHSTDTLLVCSNPEISDMIEAADGVGEPKDSEHLNLNRDCSDSKLMLGLWASALILGSTATSRMYFDERTVSHLLLLSSDQLSLTYRPKRQKKPLLYDPARFDNWPNALCLEQISSGTHTWVMYVGDSAAFKVGVCYHSMERKGSTNESRLGFNAKSWVLSHYEGNFSYCHNSQIVNLVVVKNPTKIGVLLDWTTQTLLFYDPDSKCVLHAARHAFTEPLLAACAVADQRVSIVHC</sequence>
<dbReference type="PROSITE" id="PS50188">
    <property type="entry name" value="B302_SPRY"/>
    <property type="match status" value="1"/>
</dbReference>
<dbReference type="InterPro" id="IPR013320">
    <property type="entry name" value="ConA-like_dom_sf"/>
</dbReference>
<evidence type="ECO:0000256" key="1">
    <source>
        <dbReference type="ARBA" id="ARBA00022771"/>
    </source>
</evidence>
<feature type="domain" description="B box-type" evidence="5">
    <location>
        <begin position="76"/>
        <end position="117"/>
    </location>
</feature>
<accession>A0A8T0ABA6</accession>
<evidence type="ECO:0000313" key="8">
    <source>
        <dbReference type="Proteomes" id="UP000606274"/>
    </source>
</evidence>
<evidence type="ECO:0000256" key="4">
    <source>
        <dbReference type="SAM" id="Coils"/>
    </source>
</evidence>
<dbReference type="Pfam" id="PF00622">
    <property type="entry name" value="SPRY"/>
    <property type="match status" value="1"/>
</dbReference>
<dbReference type="SMART" id="SM00449">
    <property type="entry name" value="SPRY"/>
    <property type="match status" value="1"/>
</dbReference>
<dbReference type="PANTHER" id="PTHR24103">
    <property type="entry name" value="E3 UBIQUITIN-PROTEIN LIGASE TRIM"/>
    <property type="match status" value="1"/>
</dbReference>
<reference evidence="7" key="1">
    <citation type="submission" date="2020-08" db="EMBL/GenBank/DDBJ databases">
        <title>Chromosome-level assembly of Southern catfish (Silurus meridionalis) provides insights into visual adaptation to the nocturnal and benthic lifestyles.</title>
        <authorList>
            <person name="Zhang Y."/>
            <person name="Wang D."/>
            <person name="Peng Z."/>
        </authorList>
    </citation>
    <scope>NUCLEOTIDE SEQUENCE</scope>
    <source>
        <strain evidence="7">SWU-2019-XX</strain>
        <tissue evidence="7">Muscle</tissue>
    </source>
</reference>
<dbReference type="Proteomes" id="UP000606274">
    <property type="component" value="Unassembled WGS sequence"/>
</dbReference>
<name>A0A8T0ABA6_SILME</name>
<protein>
    <recommendedName>
        <fullName evidence="9">B box and SPRY domain-containing protein</fullName>
    </recommendedName>
</protein>
<dbReference type="SUPFAM" id="SSF57845">
    <property type="entry name" value="B-box zinc-binding domain"/>
    <property type="match status" value="1"/>
</dbReference>
<dbReference type="InterPro" id="IPR001870">
    <property type="entry name" value="B30.2/SPRY"/>
</dbReference>
<dbReference type="Gene3D" id="3.30.160.60">
    <property type="entry name" value="Classic Zinc Finger"/>
    <property type="match status" value="1"/>
</dbReference>
<evidence type="ECO:0000256" key="3">
    <source>
        <dbReference type="PROSITE-ProRule" id="PRU00024"/>
    </source>
</evidence>
<dbReference type="InterPro" id="IPR000315">
    <property type="entry name" value="Znf_B-box"/>
</dbReference>
<dbReference type="CDD" id="cd19834">
    <property type="entry name" value="Bbox2_BSPRY"/>
    <property type="match status" value="1"/>
</dbReference>
<feature type="coiled-coil region" evidence="4">
    <location>
        <begin position="147"/>
        <end position="196"/>
    </location>
</feature>
<dbReference type="InterPro" id="IPR003877">
    <property type="entry name" value="SPRY_dom"/>
</dbReference>
<dbReference type="InterPro" id="IPR003879">
    <property type="entry name" value="Butyrophylin_SPRY"/>
</dbReference>